<evidence type="ECO:0000313" key="3">
    <source>
        <dbReference type="EMBL" id="EDO28237.1"/>
    </source>
</evidence>
<sequence length="449" mass="50675">MINILKDALPRPIDCSNKGSAIIPAINKLNSARLDRILRLLDFVEEQGWTYGSAVGSLDHQMNRNGAGYMQAIFVIREYLRRPENTKRLDSLIKSMKWFNDFNEIYQSDEEYIYNGTTADRMRTILLYRLMIILMIPNSRGDEKIRDMQYFKNWAEHSLKINKALGGVVKPDYTGFHHKTFYGSAYVAIAYHNAAFVQYLLSGTSFALGQTARDNLRQGLEGNQHVTAGPVYRVSASCTLMTERESRDLHVALSNPRFQLVEDEAMKNSVTCQEKSGRRVRSVDDINSDDHDGDEEGEDNVEISNSRDAHRIKKREAPGSKSPESAVPIFPHRNSNHVTDDYRYCRKSDETEIVVTLSSSLRVRNMRNVTVDGKTVEKADQEKYLQIEEGGKKIRFSKLANGFTTEAKFEVFEDDNSDAKSGACSLLADSVFKVLLGVALIIALGVASD</sequence>
<dbReference type="InterPro" id="IPR039174">
    <property type="entry name" value="Chondroitin_ABC_lyase"/>
</dbReference>
<dbReference type="Pfam" id="PF09093">
    <property type="entry name" value="Lyase_catalyt"/>
    <property type="match status" value="1"/>
</dbReference>
<protein>
    <recommendedName>
        <fullName evidence="2">Lyase catalytic domain-containing protein</fullName>
    </recommendedName>
</protein>
<dbReference type="InterPro" id="IPR015177">
    <property type="entry name" value="Lyase_catalyt"/>
</dbReference>
<dbReference type="GO" id="GO:0006027">
    <property type="term" value="P:glycosaminoglycan catabolic process"/>
    <property type="evidence" value="ECO:0007669"/>
    <property type="project" value="InterPro"/>
</dbReference>
<dbReference type="SUPFAM" id="SSF48230">
    <property type="entry name" value="Chondroitin AC/alginate lyase"/>
    <property type="match status" value="1"/>
</dbReference>
<proteinExistence type="predicted"/>
<feature type="compositionally biased region" description="Acidic residues" evidence="1">
    <location>
        <begin position="291"/>
        <end position="301"/>
    </location>
</feature>
<dbReference type="PANTHER" id="PTHR37322:SF3">
    <property type="entry name" value="CHONDROITIN SULFATE ABC EXOLYASE"/>
    <property type="match status" value="1"/>
</dbReference>
<gene>
    <name evidence="3" type="ORF">NEMVEDRAFT_v1g223216</name>
</gene>
<dbReference type="InParanoid" id="A7T716"/>
<dbReference type="HOGENOM" id="CLU_610165_0_0_1"/>
<evidence type="ECO:0000313" key="4">
    <source>
        <dbReference type="Proteomes" id="UP000001593"/>
    </source>
</evidence>
<accession>A7T716</accession>
<dbReference type="Gene3D" id="1.50.10.100">
    <property type="entry name" value="Chondroitin AC/alginate lyase"/>
    <property type="match status" value="1"/>
</dbReference>
<evidence type="ECO:0000256" key="1">
    <source>
        <dbReference type="SAM" id="MobiDB-lite"/>
    </source>
</evidence>
<feature type="region of interest" description="Disordered" evidence="1">
    <location>
        <begin position="269"/>
        <end position="333"/>
    </location>
</feature>
<dbReference type="EMBL" id="DS471830">
    <property type="protein sequence ID" value="EDO28237.1"/>
    <property type="molecule type" value="Genomic_DNA"/>
</dbReference>
<dbReference type="AlphaFoldDB" id="A7T716"/>
<feature type="domain" description="Lyase catalytic" evidence="2">
    <location>
        <begin position="36"/>
        <end position="220"/>
    </location>
</feature>
<evidence type="ECO:0000259" key="2">
    <source>
        <dbReference type="Pfam" id="PF09093"/>
    </source>
</evidence>
<organism evidence="3 4">
    <name type="scientific">Nematostella vectensis</name>
    <name type="common">Starlet sea anemone</name>
    <dbReference type="NCBI Taxonomy" id="45351"/>
    <lineage>
        <taxon>Eukaryota</taxon>
        <taxon>Metazoa</taxon>
        <taxon>Cnidaria</taxon>
        <taxon>Anthozoa</taxon>
        <taxon>Hexacorallia</taxon>
        <taxon>Actiniaria</taxon>
        <taxon>Edwardsiidae</taxon>
        <taxon>Nematostella</taxon>
    </lineage>
</organism>
<dbReference type="GO" id="GO:0016837">
    <property type="term" value="F:carbon-oxygen lyase activity, acting on polysaccharides"/>
    <property type="evidence" value="ECO:0000318"/>
    <property type="project" value="GO_Central"/>
</dbReference>
<name>A7T716_NEMVE</name>
<dbReference type="PANTHER" id="PTHR37322">
    <property type="match status" value="1"/>
</dbReference>
<dbReference type="Proteomes" id="UP000001593">
    <property type="component" value="Unassembled WGS sequence"/>
</dbReference>
<reference evidence="3 4" key="1">
    <citation type="journal article" date="2007" name="Science">
        <title>Sea anemone genome reveals ancestral eumetazoan gene repertoire and genomic organization.</title>
        <authorList>
            <person name="Putnam N.H."/>
            <person name="Srivastava M."/>
            <person name="Hellsten U."/>
            <person name="Dirks B."/>
            <person name="Chapman J."/>
            <person name="Salamov A."/>
            <person name="Terry A."/>
            <person name="Shapiro H."/>
            <person name="Lindquist E."/>
            <person name="Kapitonov V.V."/>
            <person name="Jurka J."/>
            <person name="Genikhovich G."/>
            <person name="Grigoriev I.V."/>
            <person name="Lucas S.M."/>
            <person name="Steele R.E."/>
            <person name="Finnerty J.R."/>
            <person name="Technau U."/>
            <person name="Martindale M.Q."/>
            <person name="Rokhsar D.S."/>
        </authorList>
    </citation>
    <scope>NUCLEOTIDE SEQUENCE [LARGE SCALE GENOMIC DNA]</scope>
    <source>
        <strain evidence="4">CH2 X CH6</strain>
    </source>
</reference>
<dbReference type="InterPro" id="IPR008929">
    <property type="entry name" value="Chondroitin_lyas"/>
</dbReference>
<feature type="compositionally biased region" description="Basic and acidic residues" evidence="1">
    <location>
        <begin position="275"/>
        <end position="290"/>
    </location>
</feature>
<keyword evidence="4" id="KW-1185">Reference proteome</keyword>